<feature type="compositionally biased region" description="Basic and acidic residues" evidence="17">
    <location>
        <begin position="518"/>
        <end position="529"/>
    </location>
</feature>
<evidence type="ECO:0000256" key="9">
    <source>
        <dbReference type="ARBA" id="ARBA00022729"/>
    </source>
</evidence>
<evidence type="ECO:0000256" key="8">
    <source>
        <dbReference type="ARBA" id="ARBA00022723"/>
    </source>
</evidence>
<evidence type="ECO:0000313" key="21">
    <source>
        <dbReference type="Proteomes" id="UP000019376"/>
    </source>
</evidence>
<dbReference type="InterPro" id="IPR036852">
    <property type="entry name" value="Peptidase_S8/S53_dom_sf"/>
</dbReference>
<dbReference type="InterPro" id="IPR030400">
    <property type="entry name" value="Sedolisin_dom"/>
</dbReference>
<evidence type="ECO:0000256" key="10">
    <source>
        <dbReference type="ARBA" id="ARBA00022801"/>
    </source>
</evidence>
<comment type="caution">
    <text evidence="16">Lacks conserved residue(s) required for the propagation of feature annotation.</text>
</comment>
<keyword evidence="7" id="KW-0645">Protease</keyword>
<evidence type="ECO:0000256" key="18">
    <source>
        <dbReference type="SAM" id="SignalP"/>
    </source>
</evidence>
<evidence type="ECO:0000256" key="4">
    <source>
        <dbReference type="ARBA" id="ARBA00004239"/>
    </source>
</evidence>
<organism evidence="20 21">
    <name type="scientific">Penicillium oxalicum (strain 114-2 / CGMCC 5302)</name>
    <name type="common">Penicillium decumbens</name>
    <dbReference type="NCBI Taxonomy" id="933388"/>
    <lineage>
        <taxon>Eukaryota</taxon>
        <taxon>Fungi</taxon>
        <taxon>Dikarya</taxon>
        <taxon>Ascomycota</taxon>
        <taxon>Pezizomycotina</taxon>
        <taxon>Eurotiomycetes</taxon>
        <taxon>Eurotiomycetidae</taxon>
        <taxon>Eurotiales</taxon>
        <taxon>Aspergillaceae</taxon>
        <taxon>Penicillium</taxon>
    </lineage>
</organism>
<evidence type="ECO:0000256" key="11">
    <source>
        <dbReference type="ARBA" id="ARBA00022825"/>
    </source>
</evidence>
<name>S7ZE17_PENO1</name>
<keyword evidence="6" id="KW-0964">Secreted</keyword>
<dbReference type="PANTHER" id="PTHR14218">
    <property type="entry name" value="PROTEASE S8 TRIPEPTIDYL PEPTIDASE I CLN2"/>
    <property type="match status" value="1"/>
</dbReference>
<comment type="function">
    <text evidence="3">Secreted tripeptidyl-peptidase which degrades proteins at acidic pHs and is involved in virulence.</text>
</comment>
<evidence type="ECO:0000256" key="3">
    <source>
        <dbReference type="ARBA" id="ARBA00002451"/>
    </source>
</evidence>
<evidence type="ECO:0000256" key="2">
    <source>
        <dbReference type="ARBA" id="ARBA00001913"/>
    </source>
</evidence>
<keyword evidence="10" id="KW-0378">Hydrolase</keyword>
<dbReference type="GO" id="GO:0005576">
    <property type="term" value="C:extracellular region"/>
    <property type="evidence" value="ECO:0007669"/>
    <property type="project" value="UniProtKB-SubCell"/>
</dbReference>
<dbReference type="GO" id="GO:0046872">
    <property type="term" value="F:metal ion binding"/>
    <property type="evidence" value="ECO:0007669"/>
    <property type="project" value="UniProtKB-KW"/>
</dbReference>
<evidence type="ECO:0000256" key="13">
    <source>
        <dbReference type="ARBA" id="ARBA00023026"/>
    </source>
</evidence>
<comment type="cofactor">
    <cofactor evidence="2">
        <name>Ca(2+)</name>
        <dbReference type="ChEBI" id="CHEBI:29108"/>
    </cofactor>
</comment>
<proteinExistence type="predicted"/>
<keyword evidence="21" id="KW-1185">Reference proteome</keyword>
<protein>
    <recommendedName>
        <fullName evidence="5">tripeptidyl-peptidase II</fullName>
        <ecNumber evidence="5">3.4.14.10</ecNumber>
    </recommendedName>
</protein>
<keyword evidence="9 18" id="KW-0732">Signal</keyword>
<evidence type="ECO:0000256" key="12">
    <source>
        <dbReference type="ARBA" id="ARBA00022837"/>
    </source>
</evidence>
<gene>
    <name evidence="20" type="ORF">PDE_01866</name>
</gene>
<dbReference type="Proteomes" id="UP000019376">
    <property type="component" value="Unassembled WGS sequence"/>
</dbReference>
<evidence type="ECO:0000256" key="15">
    <source>
        <dbReference type="ARBA" id="ARBA00023180"/>
    </source>
</evidence>
<comment type="subcellular location">
    <subcellularLocation>
        <location evidence="4">Secreted</location>
        <location evidence="4">Extracellular space</location>
    </subcellularLocation>
</comment>
<dbReference type="Gene3D" id="3.40.50.200">
    <property type="entry name" value="Peptidase S8/S53 domain"/>
    <property type="match status" value="1"/>
</dbReference>
<dbReference type="STRING" id="933388.S7ZE17"/>
<dbReference type="CDD" id="cd11377">
    <property type="entry name" value="Pro-peptidase_S53"/>
    <property type="match status" value="1"/>
</dbReference>
<dbReference type="eggNOG" id="ENOG502QR6D">
    <property type="taxonomic scope" value="Eukaryota"/>
</dbReference>
<dbReference type="PROSITE" id="PS51695">
    <property type="entry name" value="SEDOLISIN"/>
    <property type="match status" value="1"/>
</dbReference>
<keyword evidence="13" id="KW-0843">Virulence</keyword>
<evidence type="ECO:0000256" key="5">
    <source>
        <dbReference type="ARBA" id="ARBA00012462"/>
    </source>
</evidence>
<evidence type="ECO:0000256" key="17">
    <source>
        <dbReference type="SAM" id="MobiDB-lite"/>
    </source>
</evidence>
<dbReference type="EC" id="3.4.14.10" evidence="5"/>
<evidence type="ECO:0000256" key="1">
    <source>
        <dbReference type="ARBA" id="ARBA00001910"/>
    </source>
</evidence>
<dbReference type="SMART" id="SM00944">
    <property type="entry name" value="Pro-kuma_activ"/>
    <property type="match status" value="1"/>
</dbReference>
<dbReference type="InterPro" id="IPR050819">
    <property type="entry name" value="Tripeptidyl-peptidase_I"/>
</dbReference>
<evidence type="ECO:0000256" key="7">
    <source>
        <dbReference type="ARBA" id="ARBA00022670"/>
    </source>
</evidence>
<feature type="domain" description="Peptidase S53" evidence="19">
    <location>
        <begin position="215"/>
        <end position="538"/>
    </location>
</feature>
<dbReference type="GO" id="GO:0008240">
    <property type="term" value="F:tripeptidyl-peptidase activity"/>
    <property type="evidence" value="ECO:0007669"/>
    <property type="project" value="UniProtKB-EC"/>
</dbReference>
<dbReference type="SUPFAM" id="SSF52743">
    <property type="entry name" value="Subtilisin-like"/>
    <property type="match status" value="1"/>
</dbReference>
<sequence length="538" mass="58467">MIWVCWVIFLQAVTWIPTCASRKICSGTVEKLLDLPAGWSTGGPAELSTNLTLRLEIKSPGTSTLETSVLQVSTPGHPRYGKHMKRDEVADLLRPDPSVLDMVLTWLSTEGVSEETLYIRGNWIAFQATVSQVERLLRTQFFYYHSVTSQRSLVRTLEYSVPCEILPHVLSIQPTTRFGGVQAQKGRNLSKRAGLPLDQPIVATAKDLVAECGIVMRPDCLRSLYGLEGRVASPDTRNRLGVSGFLDQYARHADFHDFMHHFSADASCSGFEVVFSNGGMNPENSSASSTEASLDIQYAAALAHGNPVTFYTTAGRAPSVSPAGQLIDESYSENEPFLDQLHFLLSLSDHELPAVLTTSYGEIEQSVPATYARSVCGLFAQLSARGVSVIFSSGDSGVGGSCLSNDGTNQTRFQAIFPASCPFVTAVGGVEGIDPEVAIDFSSGGFSDIFPRPHYQDHAVSDYLGRLGSKWNGYYNARGRATPDVAVQAKNFIIRDHETWLKISGTSWAGLCGNSITTERDPTGERETSHGISESMAL</sequence>
<evidence type="ECO:0000256" key="6">
    <source>
        <dbReference type="ARBA" id="ARBA00022525"/>
    </source>
</evidence>
<dbReference type="CDD" id="cd04056">
    <property type="entry name" value="Peptidases_S53"/>
    <property type="match status" value="1"/>
</dbReference>
<comment type="catalytic activity">
    <reaction evidence="1">
        <text>Release of an N-terminal tripeptide from a polypeptide.</text>
        <dbReference type="EC" id="3.4.14.10"/>
    </reaction>
</comment>
<keyword evidence="11" id="KW-0720">Serine protease</keyword>
<evidence type="ECO:0000313" key="20">
    <source>
        <dbReference type="EMBL" id="EPS26926.1"/>
    </source>
</evidence>
<feature type="signal peptide" evidence="18">
    <location>
        <begin position="1"/>
        <end position="21"/>
    </location>
</feature>
<evidence type="ECO:0000256" key="16">
    <source>
        <dbReference type="PROSITE-ProRule" id="PRU01032"/>
    </source>
</evidence>
<accession>S7ZE17</accession>
<feature type="chain" id="PRO_5004547308" description="tripeptidyl-peptidase II" evidence="18">
    <location>
        <begin position="22"/>
        <end position="538"/>
    </location>
</feature>
<feature type="region of interest" description="Disordered" evidence="17">
    <location>
        <begin position="515"/>
        <end position="538"/>
    </location>
</feature>
<dbReference type="InterPro" id="IPR015366">
    <property type="entry name" value="S53_propep"/>
</dbReference>
<keyword evidence="14" id="KW-0865">Zymogen</keyword>
<dbReference type="PhylomeDB" id="S7ZE17"/>
<dbReference type="GO" id="GO:0004252">
    <property type="term" value="F:serine-type endopeptidase activity"/>
    <property type="evidence" value="ECO:0007669"/>
    <property type="project" value="InterPro"/>
</dbReference>
<dbReference type="Pfam" id="PF09286">
    <property type="entry name" value="Pro-kuma_activ"/>
    <property type="match status" value="1"/>
</dbReference>
<dbReference type="SUPFAM" id="SSF54897">
    <property type="entry name" value="Protease propeptides/inhibitors"/>
    <property type="match status" value="1"/>
</dbReference>
<reference evidence="20 21" key="1">
    <citation type="journal article" date="2013" name="PLoS ONE">
        <title>Genomic and secretomic analyses reveal unique features of the lignocellulolytic enzyme system of Penicillium decumbens.</title>
        <authorList>
            <person name="Liu G."/>
            <person name="Zhang L."/>
            <person name="Wei X."/>
            <person name="Zou G."/>
            <person name="Qin Y."/>
            <person name="Ma L."/>
            <person name="Li J."/>
            <person name="Zheng H."/>
            <person name="Wang S."/>
            <person name="Wang C."/>
            <person name="Xun L."/>
            <person name="Zhao G.-P."/>
            <person name="Zhou Z."/>
            <person name="Qu Y."/>
        </authorList>
    </citation>
    <scope>NUCLEOTIDE SEQUENCE [LARGE SCALE GENOMIC DNA]</scope>
    <source>
        <strain evidence="21">114-2 / CGMCC 5302</strain>
    </source>
</reference>
<dbReference type="EMBL" id="KB644409">
    <property type="protein sequence ID" value="EPS26926.1"/>
    <property type="molecule type" value="Genomic_DNA"/>
</dbReference>
<keyword evidence="8" id="KW-0479">Metal-binding</keyword>
<dbReference type="GO" id="GO:0006508">
    <property type="term" value="P:proteolysis"/>
    <property type="evidence" value="ECO:0007669"/>
    <property type="project" value="UniProtKB-KW"/>
</dbReference>
<keyword evidence="15" id="KW-0325">Glycoprotein</keyword>
<keyword evidence="12" id="KW-0106">Calcium</keyword>
<dbReference type="PANTHER" id="PTHR14218:SF32">
    <property type="entry name" value="TRIPEPTIDYL PEPTIDASE SED3 (AFU_ORTHOLOGUE AFUA_3G08930)"/>
    <property type="match status" value="1"/>
</dbReference>
<evidence type="ECO:0000259" key="19">
    <source>
        <dbReference type="PROSITE" id="PS51695"/>
    </source>
</evidence>
<dbReference type="OrthoDB" id="409122at2759"/>
<dbReference type="AlphaFoldDB" id="S7ZE17"/>
<evidence type="ECO:0000256" key="14">
    <source>
        <dbReference type="ARBA" id="ARBA00023145"/>
    </source>
</evidence>
<dbReference type="HOGENOM" id="CLU_013783_3_0_1"/>